<gene>
    <name evidence="4" type="ORF">GOMPHAMPRED_003207</name>
</gene>
<feature type="coiled-coil region" evidence="1">
    <location>
        <begin position="362"/>
        <end position="398"/>
    </location>
</feature>
<feature type="region of interest" description="Disordered" evidence="2">
    <location>
        <begin position="1178"/>
        <end position="1201"/>
    </location>
</feature>
<dbReference type="Pfam" id="PF08457">
    <property type="entry name" value="Sfi1"/>
    <property type="match status" value="1"/>
</dbReference>
<sequence length="1215" mass="140824">MPHNNTSSRPDLPDLSNEDVAILYEIINVSSQASDIHNLPFRAIFAAYDEVLRKHGISSAHDQLYLRFLFRLGERLGGGGGGKQDGNGGEEEKDLFTEFEALLLELGIKLEIGSSATGSIFAEDDAGEVSVYHENTEEGESEYAFTAEQTPSARRRERRASFSAVLDFAKEASKAGRDLPESPASISRLQDTSDGFGSRPFREKQRRTSYNEAFLDKPRSAIGRSRLEDKVQISDEQFRHVMYGHEGDFREHLRAKDIDNRVVAQGRPGNPVADFHIYQDSSDKNVLPQRVMDKLPDKRALKQQELLRAKMQQNAELFEHFCFQKLIRNLFRKWHVAIRQKQHQRDQLFLVAVQYDRRELLRQAWNELLHKYKEKKQAAELRKRAEEAKRQATEQEHYLIWREQNAVKARDIYLVAKAFSHWANYASERTQENAVARQHILRLRYFNAWKEVTAVNELKIRRAILKRFLTTWHKKLQDIAVYQSQTSAVHKRNLIRAIYLNWLRHFCERRAPVWRSGMLAQKYFLKWVIAVRVRVEQRLQVVKDRQKHIQRLQLRCFLNGAQQNRALEKEADSFRDKKLASKAFSDWKRASISVSIVCQVSRIVNRRIASTAFAKLKHRHATGQQAQEIDRKRLLQRVWTTWNDNLRIQTMQHQINDRLVMRILYNWVLVERGTLMKRVHDERLQKQVLCKLLKQKEFSYNHSMKAEKQACQLREQNLEKMVWKLWLKKYDQSKVLTDTANRTYQPRVKSQIMHQWHSAHGYLVQISRWSVEATFYLRGQRSIKKWQAAAKESQSQKRREAYAVVKRAYHKNLAMRAFQEWKYRSSQVKLIQSIEEEFRGRRTENILLTAIKHWTQRAADHTSTFSQAAAYDSNKLAAHTLANWTSRAEVISGNVAISATFYNSCVQKNAYDSLRRLQLKIFELQSHDATALSVLAWTSKRRARGLLRAWAERAASRHLNKSLRDYNDQDTALLDSGPILPHGTSLISLARTPRTHRRNQIIQLPPQTQPEQQPFLPPRTPFYSLTNTLPNHLSTPSHRAARAKALSQAQTQTPFPLRPFTKTIPDHSSQDPPTRTTTTTNTSPPSEESSQHHNTITTNTSSPITQHSESRTTTHDEQQQPALNHPAETIPPRLFPQRTPPLLLQTASAQFLPATDIQPQRRGRYIRQQQQQTGILPAQGRENIPPLPPPPPPLLSSVGPSSVRRSLFPNARQVV</sequence>
<protein>
    <recommendedName>
        <fullName evidence="3">Sfi1 spindle body domain-containing protein</fullName>
    </recommendedName>
</protein>
<proteinExistence type="predicted"/>
<feature type="compositionally biased region" description="Low complexity" evidence="2">
    <location>
        <begin position="1004"/>
        <end position="1014"/>
    </location>
</feature>
<dbReference type="EMBL" id="CAJPDQ010000002">
    <property type="protein sequence ID" value="CAF9905482.1"/>
    <property type="molecule type" value="Genomic_DNA"/>
</dbReference>
<feature type="domain" description="Sfi1 spindle body" evidence="3">
    <location>
        <begin position="387"/>
        <end position="954"/>
    </location>
</feature>
<feature type="compositionally biased region" description="Polar residues" evidence="2">
    <location>
        <begin position="1023"/>
        <end position="1037"/>
    </location>
</feature>
<feature type="region of interest" description="Disordered" evidence="2">
    <location>
        <begin position="173"/>
        <end position="207"/>
    </location>
</feature>
<evidence type="ECO:0000313" key="5">
    <source>
        <dbReference type="Proteomes" id="UP000664169"/>
    </source>
</evidence>
<feature type="compositionally biased region" description="Low complexity" evidence="2">
    <location>
        <begin position="1072"/>
        <end position="1106"/>
    </location>
</feature>
<feature type="compositionally biased region" description="Polar residues" evidence="2">
    <location>
        <begin position="184"/>
        <end position="195"/>
    </location>
</feature>
<feature type="compositionally biased region" description="Basic and acidic residues" evidence="2">
    <location>
        <begin position="1108"/>
        <end position="1118"/>
    </location>
</feature>
<feature type="compositionally biased region" description="Pro residues" evidence="2">
    <location>
        <begin position="1185"/>
        <end position="1194"/>
    </location>
</feature>
<evidence type="ECO:0000259" key="3">
    <source>
        <dbReference type="Pfam" id="PF08457"/>
    </source>
</evidence>
<evidence type="ECO:0000256" key="1">
    <source>
        <dbReference type="SAM" id="Coils"/>
    </source>
</evidence>
<keyword evidence="1" id="KW-0175">Coiled coil</keyword>
<dbReference type="Proteomes" id="UP000664169">
    <property type="component" value="Unassembled WGS sequence"/>
</dbReference>
<dbReference type="AlphaFoldDB" id="A0A8H3HWM7"/>
<evidence type="ECO:0000256" key="2">
    <source>
        <dbReference type="SAM" id="MobiDB-lite"/>
    </source>
</evidence>
<organism evidence="4 5">
    <name type="scientific">Gomphillus americanus</name>
    <dbReference type="NCBI Taxonomy" id="1940652"/>
    <lineage>
        <taxon>Eukaryota</taxon>
        <taxon>Fungi</taxon>
        <taxon>Dikarya</taxon>
        <taxon>Ascomycota</taxon>
        <taxon>Pezizomycotina</taxon>
        <taxon>Lecanoromycetes</taxon>
        <taxon>OSLEUM clade</taxon>
        <taxon>Ostropomycetidae</taxon>
        <taxon>Ostropales</taxon>
        <taxon>Graphidaceae</taxon>
        <taxon>Gomphilloideae</taxon>
        <taxon>Gomphillus</taxon>
    </lineage>
</organism>
<dbReference type="InterPro" id="IPR013665">
    <property type="entry name" value="Sfi1_dom"/>
</dbReference>
<reference evidence="4" key="1">
    <citation type="submission" date="2021-03" db="EMBL/GenBank/DDBJ databases">
        <authorList>
            <person name="Tagirdzhanova G."/>
        </authorList>
    </citation>
    <scope>NUCLEOTIDE SEQUENCE</scope>
</reference>
<name>A0A8H3HWM7_9LECA</name>
<keyword evidence="5" id="KW-1185">Reference proteome</keyword>
<feature type="region of interest" description="Disordered" evidence="2">
    <location>
        <begin position="133"/>
        <end position="156"/>
    </location>
</feature>
<dbReference type="OrthoDB" id="5215300at2759"/>
<accession>A0A8H3HWM7</accession>
<feature type="region of interest" description="Disordered" evidence="2">
    <location>
        <begin position="1004"/>
        <end position="1138"/>
    </location>
</feature>
<evidence type="ECO:0000313" key="4">
    <source>
        <dbReference type="EMBL" id="CAF9905482.1"/>
    </source>
</evidence>
<comment type="caution">
    <text evidence="4">The sequence shown here is derived from an EMBL/GenBank/DDBJ whole genome shotgun (WGS) entry which is preliminary data.</text>
</comment>